<dbReference type="Gene3D" id="1.20.950.20">
    <property type="entry name" value="Transmembrane di-heme cytochromes, Chain C"/>
    <property type="match status" value="1"/>
</dbReference>
<organism evidence="15 16">
    <name type="scientific">Modicisalibacter muralis</name>
    <dbReference type="NCBI Taxonomy" id="119000"/>
    <lineage>
        <taxon>Bacteria</taxon>
        <taxon>Pseudomonadati</taxon>
        <taxon>Pseudomonadota</taxon>
        <taxon>Gammaproteobacteria</taxon>
        <taxon>Oceanospirillales</taxon>
        <taxon>Halomonadaceae</taxon>
        <taxon>Modicisalibacter</taxon>
    </lineage>
</organism>
<evidence type="ECO:0000313" key="15">
    <source>
        <dbReference type="EMBL" id="SDL70496.1"/>
    </source>
</evidence>
<dbReference type="Pfam" id="PF01292">
    <property type="entry name" value="Ni_hydr_CYTB"/>
    <property type="match status" value="1"/>
</dbReference>
<evidence type="ECO:0000256" key="11">
    <source>
        <dbReference type="ARBA" id="ARBA00023136"/>
    </source>
</evidence>
<dbReference type="PANTHER" id="PTHR30529">
    <property type="entry name" value="CYTOCHROME B561"/>
    <property type="match status" value="1"/>
</dbReference>
<protein>
    <submittedName>
        <fullName evidence="15">Cytochrome b561</fullName>
    </submittedName>
</protein>
<keyword evidence="16" id="KW-1185">Reference proteome</keyword>
<dbReference type="STRING" id="119000.SAMN05661010_02356"/>
<evidence type="ECO:0000256" key="12">
    <source>
        <dbReference type="ARBA" id="ARBA00037975"/>
    </source>
</evidence>
<reference evidence="15 16" key="1">
    <citation type="submission" date="2016-10" db="EMBL/GenBank/DDBJ databases">
        <authorList>
            <person name="de Groot N.N."/>
        </authorList>
    </citation>
    <scope>NUCLEOTIDE SEQUENCE [LARGE SCALE GENOMIC DNA]</scope>
    <source>
        <strain evidence="15 16">DSM 14789</strain>
    </source>
</reference>
<dbReference type="GO" id="GO:0022904">
    <property type="term" value="P:respiratory electron transport chain"/>
    <property type="evidence" value="ECO:0007669"/>
    <property type="project" value="InterPro"/>
</dbReference>
<dbReference type="InterPro" id="IPR016174">
    <property type="entry name" value="Di-haem_cyt_TM"/>
</dbReference>
<dbReference type="SUPFAM" id="SSF81342">
    <property type="entry name" value="Transmembrane di-heme cytochromes"/>
    <property type="match status" value="1"/>
</dbReference>
<keyword evidence="10" id="KW-0408">Iron</keyword>
<proteinExistence type="inferred from homology"/>
<evidence type="ECO:0000256" key="2">
    <source>
        <dbReference type="ARBA" id="ARBA00004651"/>
    </source>
</evidence>
<dbReference type="InterPro" id="IPR052168">
    <property type="entry name" value="Cytochrome_b561_oxidase"/>
</dbReference>
<evidence type="ECO:0000313" key="16">
    <source>
        <dbReference type="Proteomes" id="UP000198654"/>
    </source>
</evidence>
<keyword evidence="6 13" id="KW-0812">Transmembrane</keyword>
<comment type="cofactor">
    <cofactor evidence="1">
        <name>heme b</name>
        <dbReference type="ChEBI" id="CHEBI:60344"/>
    </cofactor>
</comment>
<evidence type="ECO:0000256" key="6">
    <source>
        <dbReference type="ARBA" id="ARBA00022692"/>
    </source>
</evidence>
<keyword evidence="9 13" id="KW-1133">Transmembrane helix</keyword>
<dbReference type="PANTHER" id="PTHR30529:SF6">
    <property type="entry name" value="BLL0291 PROTEIN"/>
    <property type="match status" value="1"/>
</dbReference>
<keyword evidence="11 13" id="KW-0472">Membrane</keyword>
<name>A0A1G9M8D3_9GAMM</name>
<evidence type="ECO:0000256" key="1">
    <source>
        <dbReference type="ARBA" id="ARBA00001970"/>
    </source>
</evidence>
<accession>A0A1G9M8D3</accession>
<sequence>MRNSMHHQAGFSLIARVLHWLMALMVITMLFVGAGMVATVSERHAWLLQLHKPLGITILLLVIVRIGVRWAHGTPPLPSDLPLWQRLAAKLSHLALYALMLAMPLIGWTMESAGGYPVILFDGVTLPALVEASPGLYSTLRFMHTWLAYTLFLIVQLHLAAALFHVLVRRDSVMPSMSTGPLPGAKRSKG</sequence>
<evidence type="ECO:0000256" key="8">
    <source>
        <dbReference type="ARBA" id="ARBA00022982"/>
    </source>
</evidence>
<keyword evidence="7" id="KW-0479">Metal-binding</keyword>
<evidence type="ECO:0000256" key="13">
    <source>
        <dbReference type="SAM" id="Phobius"/>
    </source>
</evidence>
<dbReference type="EMBL" id="FNGI01000006">
    <property type="protein sequence ID" value="SDL70496.1"/>
    <property type="molecule type" value="Genomic_DNA"/>
</dbReference>
<evidence type="ECO:0000256" key="5">
    <source>
        <dbReference type="ARBA" id="ARBA00022617"/>
    </source>
</evidence>
<dbReference type="GO" id="GO:0020037">
    <property type="term" value="F:heme binding"/>
    <property type="evidence" value="ECO:0007669"/>
    <property type="project" value="TreeGrafter"/>
</dbReference>
<evidence type="ECO:0000256" key="10">
    <source>
        <dbReference type="ARBA" id="ARBA00023004"/>
    </source>
</evidence>
<evidence type="ECO:0000256" key="9">
    <source>
        <dbReference type="ARBA" id="ARBA00022989"/>
    </source>
</evidence>
<evidence type="ECO:0000256" key="4">
    <source>
        <dbReference type="ARBA" id="ARBA00022475"/>
    </source>
</evidence>
<comment type="similarity">
    <text evidence="12">Belongs to the cytochrome b561 family.</text>
</comment>
<feature type="transmembrane region" description="Helical" evidence="13">
    <location>
        <begin position="91"/>
        <end position="108"/>
    </location>
</feature>
<feature type="domain" description="Cytochrome b561 bacterial/Ni-hydrogenase" evidence="14">
    <location>
        <begin position="11"/>
        <end position="180"/>
    </location>
</feature>
<dbReference type="GO" id="GO:0009055">
    <property type="term" value="F:electron transfer activity"/>
    <property type="evidence" value="ECO:0007669"/>
    <property type="project" value="InterPro"/>
</dbReference>
<comment type="subcellular location">
    <subcellularLocation>
        <location evidence="2">Cell membrane</location>
        <topology evidence="2">Multi-pass membrane protein</topology>
    </subcellularLocation>
</comment>
<keyword evidence="5" id="KW-0349">Heme</keyword>
<dbReference type="RefSeq" id="WP_245704189.1">
    <property type="nucleotide sequence ID" value="NZ_FNGI01000006.1"/>
</dbReference>
<feature type="transmembrane region" description="Helical" evidence="13">
    <location>
        <begin position="53"/>
        <end position="71"/>
    </location>
</feature>
<evidence type="ECO:0000256" key="7">
    <source>
        <dbReference type="ARBA" id="ARBA00022723"/>
    </source>
</evidence>
<feature type="transmembrane region" description="Helical" evidence="13">
    <location>
        <begin position="146"/>
        <end position="168"/>
    </location>
</feature>
<dbReference type="GO" id="GO:0005886">
    <property type="term" value="C:plasma membrane"/>
    <property type="evidence" value="ECO:0007669"/>
    <property type="project" value="UniProtKB-SubCell"/>
</dbReference>
<keyword evidence="8" id="KW-0249">Electron transport</keyword>
<dbReference type="Proteomes" id="UP000198654">
    <property type="component" value="Unassembled WGS sequence"/>
</dbReference>
<keyword evidence="3" id="KW-0813">Transport</keyword>
<evidence type="ECO:0000259" key="14">
    <source>
        <dbReference type="Pfam" id="PF01292"/>
    </source>
</evidence>
<keyword evidence="4" id="KW-1003">Cell membrane</keyword>
<dbReference type="GO" id="GO:0046872">
    <property type="term" value="F:metal ion binding"/>
    <property type="evidence" value="ECO:0007669"/>
    <property type="project" value="UniProtKB-KW"/>
</dbReference>
<evidence type="ECO:0000256" key="3">
    <source>
        <dbReference type="ARBA" id="ARBA00022448"/>
    </source>
</evidence>
<feature type="transmembrane region" description="Helical" evidence="13">
    <location>
        <begin position="20"/>
        <end position="41"/>
    </location>
</feature>
<dbReference type="InterPro" id="IPR011577">
    <property type="entry name" value="Cyt_b561_bac/Ni-Hgenase"/>
</dbReference>
<gene>
    <name evidence="15" type="ORF">SAMN05661010_02356</name>
</gene>
<dbReference type="AlphaFoldDB" id="A0A1G9M8D3"/>